<dbReference type="InterPro" id="IPR051216">
    <property type="entry name" value="Teneurin"/>
</dbReference>
<sequence length="480" mass="53009">MGSLITSQRYNGFGDLVSTTASVVLPAPESTTHRRGESERPAPPVPSQASEVASFAYERDRLGRLTTQRVMLGGTPTTSGYGYDLAGRLETVSENGVLVRTYGYDANSNRVKLNGRVVGTYDAQDRLTSYRPEAGLTYTYTYTANGELKSQTTPQGTTEYDYDVFGNLITVTLPDTRRIEYVIDGQDRRTGKRVNSTLVQGFLYRDQLNPIVELDGSGRVLSRFVYADKPHVPAYLIRDGVRYRIISDHLGSPRVVVDTRGGTVVQRMDFDAFGRVLRDTHPGFQPFGFAGGLYDRDAGLVRFGARDYNPQTGRWTAKDPSGCYGRDANLYRYAFSDPVNFRDPGGENPIAIGAGAGAVMGGPPGAAVGAVAGLVGGLVLGHIIFNEALSDEDDDGGDDGRHQKTKSNRKVRKTKKGANRQDKKQIDDVAREVGIPENKRHDFGKFLEKEKKRIQRGGRDNFDRDQLWDLAEEFKEEFCK</sequence>
<evidence type="ECO:0000256" key="1">
    <source>
        <dbReference type="ARBA" id="ARBA00022536"/>
    </source>
</evidence>
<feature type="domain" description="Teneurin-like YD-shell" evidence="5">
    <location>
        <begin position="50"/>
        <end position="339"/>
    </location>
</feature>
<evidence type="ECO:0000256" key="4">
    <source>
        <dbReference type="SAM" id="MobiDB-lite"/>
    </source>
</evidence>
<dbReference type="InterPro" id="IPR022385">
    <property type="entry name" value="Rhs_assc_core"/>
</dbReference>
<evidence type="ECO:0000256" key="3">
    <source>
        <dbReference type="ARBA" id="ARBA00023157"/>
    </source>
</evidence>
<protein>
    <recommendedName>
        <fullName evidence="5">Teneurin-like YD-shell domain-containing protein</fullName>
    </recommendedName>
</protein>
<comment type="caution">
    <text evidence="6">The sequence shown here is derived from an EMBL/GenBank/DDBJ whole genome shotgun (WGS) entry which is preliminary data.</text>
</comment>
<accession>W4M7E5</accession>
<dbReference type="NCBIfam" id="TIGR01643">
    <property type="entry name" value="YD_repeat_2x"/>
    <property type="match status" value="2"/>
</dbReference>
<gene>
    <name evidence="6" type="ORF">ETSY2_20700</name>
</gene>
<organism evidence="6 7">
    <name type="scientific">Candidatus Entotheonella gemina</name>
    <dbReference type="NCBI Taxonomy" id="1429439"/>
    <lineage>
        <taxon>Bacteria</taxon>
        <taxon>Pseudomonadati</taxon>
        <taxon>Nitrospinota/Tectimicrobiota group</taxon>
        <taxon>Candidatus Tectimicrobiota</taxon>
        <taxon>Candidatus Entotheonellia</taxon>
        <taxon>Candidatus Entotheonellales</taxon>
        <taxon>Candidatus Entotheonellaceae</taxon>
        <taxon>Candidatus Entotheonella</taxon>
    </lineage>
</organism>
<dbReference type="InterPro" id="IPR056823">
    <property type="entry name" value="TEN-like_YD-shell"/>
</dbReference>
<dbReference type="EMBL" id="AZHX01000858">
    <property type="protein sequence ID" value="ETX05821.1"/>
    <property type="molecule type" value="Genomic_DNA"/>
</dbReference>
<dbReference type="NCBIfam" id="TIGR03696">
    <property type="entry name" value="Rhs_assc_core"/>
    <property type="match status" value="1"/>
</dbReference>
<dbReference type="Gene3D" id="2.180.10.10">
    <property type="entry name" value="RHS repeat-associated core"/>
    <property type="match status" value="1"/>
</dbReference>
<feature type="region of interest" description="Disordered" evidence="4">
    <location>
        <begin position="24"/>
        <end position="50"/>
    </location>
</feature>
<dbReference type="InterPro" id="IPR006530">
    <property type="entry name" value="YD"/>
</dbReference>
<feature type="compositionally biased region" description="Basic residues" evidence="4">
    <location>
        <begin position="403"/>
        <end position="418"/>
    </location>
</feature>
<feature type="compositionally biased region" description="Basic and acidic residues" evidence="4">
    <location>
        <begin position="31"/>
        <end position="40"/>
    </location>
</feature>
<evidence type="ECO:0000259" key="5">
    <source>
        <dbReference type="Pfam" id="PF25023"/>
    </source>
</evidence>
<dbReference type="Pfam" id="PF25023">
    <property type="entry name" value="TEN_YD-shell"/>
    <property type="match status" value="1"/>
</dbReference>
<evidence type="ECO:0000313" key="6">
    <source>
        <dbReference type="EMBL" id="ETX05821.1"/>
    </source>
</evidence>
<dbReference type="PATRIC" id="fig|1429439.4.peg.3524"/>
<feature type="region of interest" description="Disordered" evidence="4">
    <location>
        <begin position="391"/>
        <end position="433"/>
    </location>
</feature>
<name>W4M7E5_9BACT</name>
<keyword evidence="1" id="KW-0245">EGF-like domain</keyword>
<reference evidence="6 7" key="1">
    <citation type="journal article" date="2014" name="Nature">
        <title>An environmental bacterial taxon with a large and distinct metabolic repertoire.</title>
        <authorList>
            <person name="Wilson M.C."/>
            <person name="Mori T."/>
            <person name="Ruckert C."/>
            <person name="Uria A.R."/>
            <person name="Helf M.J."/>
            <person name="Takada K."/>
            <person name="Gernert C."/>
            <person name="Steffens U.A."/>
            <person name="Heycke N."/>
            <person name="Schmitt S."/>
            <person name="Rinke C."/>
            <person name="Helfrich E.J."/>
            <person name="Brachmann A.O."/>
            <person name="Gurgui C."/>
            <person name="Wakimoto T."/>
            <person name="Kracht M."/>
            <person name="Crusemann M."/>
            <person name="Hentschel U."/>
            <person name="Abe I."/>
            <person name="Matsunaga S."/>
            <person name="Kalinowski J."/>
            <person name="Takeyama H."/>
            <person name="Piel J."/>
        </authorList>
    </citation>
    <scope>NUCLEOTIDE SEQUENCE [LARGE SCALE GENOMIC DNA]</scope>
    <source>
        <strain evidence="7">TSY2</strain>
    </source>
</reference>
<dbReference type="AlphaFoldDB" id="W4M7E5"/>
<keyword evidence="2" id="KW-0677">Repeat</keyword>
<evidence type="ECO:0000256" key="2">
    <source>
        <dbReference type="ARBA" id="ARBA00022737"/>
    </source>
</evidence>
<evidence type="ECO:0000313" key="7">
    <source>
        <dbReference type="Proteomes" id="UP000019140"/>
    </source>
</evidence>
<dbReference type="PANTHER" id="PTHR11219">
    <property type="entry name" value="TENEURIN AND N-ACETYLGLUCOSAMINE-1-PHOSPHODIESTER ALPHA-N-ACETYLGLUCOSAMINIDASE"/>
    <property type="match status" value="1"/>
</dbReference>
<proteinExistence type="predicted"/>
<feature type="compositionally biased region" description="Basic and acidic residues" evidence="4">
    <location>
        <begin position="419"/>
        <end position="431"/>
    </location>
</feature>
<dbReference type="Proteomes" id="UP000019140">
    <property type="component" value="Unassembled WGS sequence"/>
</dbReference>
<dbReference type="PANTHER" id="PTHR11219:SF69">
    <property type="entry name" value="TENEURIN-A"/>
    <property type="match status" value="1"/>
</dbReference>
<keyword evidence="7" id="KW-1185">Reference proteome</keyword>
<keyword evidence="3" id="KW-1015">Disulfide bond</keyword>
<dbReference type="HOGENOM" id="CLU_568254_0_0_7"/>